<dbReference type="GO" id="GO:0006511">
    <property type="term" value="P:ubiquitin-dependent protein catabolic process"/>
    <property type="evidence" value="ECO:0007669"/>
    <property type="project" value="TreeGrafter"/>
</dbReference>
<proteinExistence type="predicted"/>
<dbReference type="InterPro" id="IPR017907">
    <property type="entry name" value="Znf_RING_CS"/>
</dbReference>
<sequence length="306" mass="32505">MLSKSPGTPKRTSPSKPRTTPNRTGARQTLLREPPGSVEACIVDLPRVRCPVCLDTPNPAAATSCGHMFCEACILGAVQAQRSCPVCRTHLNRRQIFVLQFLVANLASPPALGTTGAKAEAPKVAKPPDCGTFATAKPDTLSPAPITVPSASDGQHQTVTAPTKKAPRVLPQPTVSDQGKQPLTIAPTVPTQPQQAPLPPHPQHTAASMPTLPSFAQIAAESHTHPWNMGIRPSLLSRVPSFSARALFNTRSRVQRPTPSGSQQPRQNAAPYPTPQTQPTRPSPSRAAASRVEPSPPKRPFPEAKD</sequence>
<feature type="region of interest" description="Disordered" evidence="5">
    <location>
        <begin position="249"/>
        <end position="306"/>
    </location>
</feature>
<feature type="region of interest" description="Disordered" evidence="5">
    <location>
        <begin position="1"/>
        <end position="31"/>
    </location>
</feature>
<dbReference type="AlphaFoldDB" id="A0A9W8B266"/>
<dbReference type="PROSITE" id="PS00518">
    <property type="entry name" value="ZF_RING_1"/>
    <property type="match status" value="1"/>
</dbReference>
<gene>
    <name evidence="7" type="ORF">H4R34_002642</name>
</gene>
<organism evidence="7 8">
    <name type="scientific">Dimargaris verticillata</name>
    <dbReference type="NCBI Taxonomy" id="2761393"/>
    <lineage>
        <taxon>Eukaryota</taxon>
        <taxon>Fungi</taxon>
        <taxon>Fungi incertae sedis</taxon>
        <taxon>Zoopagomycota</taxon>
        <taxon>Kickxellomycotina</taxon>
        <taxon>Dimargaritomycetes</taxon>
        <taxon>Dimargaritales</taxon>
        <taxon>Dimargaritaceae</taxon>
        <taxon>Dimargaris</taxon>
    </lineage>
</organism>
<dbReference type="Gene3D" id="3.30.40.10">
    <property type="entry name" value="Zinc/RING finger domain, C3HC4 (zinc finger)"/>
    <property type="match status" value="1"/>
</dbReference>
<keyword evidence="8" id="KW-1185">Reference proteome</keyword>
<name>A0A9W8B266_9FUNG</name>
<dbReference type="PANTHER" id="PTHR47094:SF1">
    <property type="entry name" value="RING-TYPE E3 UBIQUITIN TRANSFERASE"/>
    <property type="match status" value="1"/>
</dbReference>
<evidence type="ECO:0000313" key="8">
    <source>
        <dbReference type="Proteomes" id="UP001151582"/>
    </source>
</evidence>
<feature type="compositionally biased region" description="Polar residues" evidence="5">
    <location>
        <begin position="10"/>
        <end position="27"/>
    </location>
</feature>
<evidence type="ECO:0000256" key="2">
    <source>
        <dbReference type="ARBA" id="ARBA00022771"/>
    </source>
</evidence>
<dbReference type="PANTHER" id="PTHR47094">
    <property type="entry name" value="ELFLESS, ISOFORM B"/>
    <property type="match status" value="1"/>
</dbReference>
<feature type="compositionally biased region" description="Polar residues" evidence="5">
    <location>
        <begin position="249"/>
        <end position="267"/>
    </location>
</feature>
<feature type="compositionally biased region" description="Low complexity" evidence="5">
    <location>
        <begin position="184"/>
        <end position="195"/>
    </location>
</feature>
<evidence type="ECO:0000256" key="5">
    <source>
        <dbReference type="SAM" id="MobiDB-lite"/>
    </source>
</evidence>
<dbReference type="GO" id="GO:0140082">
    <property type="term" value="F:SUMO-ubiquitin ligase activity"/>
    <property type="evidence" value="ECO:0007669"/>
    <property type="project" value="TreeGrafter"/>
</dbReference>
<dbReference type="InterPro" id="IPR013083">
    <property type="entry name" value="Znf_RING/FYVE/PHD"/>
</dbReference>
<evidence type="ECO:0000259" key="6">
    <source>
        <dbReference type="PROSITE" id="PS50089"/>
    </source>
</evidence>
<dbReference type="EMBL" id="JANBQB010000194">
    <property type="protein sequence ID" value="KAJ1979921.1"/>
    <property type="molecule type" value="Genomic_DNA"/>
</dbReference>
<evidence type="ECO:0000313" key="7">
    <source>
        <dbReference type="EMBL" id="KAJ1979921.1"/>
    </source>
</evidence>
<evidence type="ECO:0000256" key="1">
    <source>
        <dbReference type="ARBA" id="ARBA00022723"/>
    </source>
</evidence>
<keyword evidence="3" id="KW-0862">Zinc</keyword>
<dbReference type="Pfam" id="PF13923">
    <property type="entry name" value="zf-C3HC4_2"/>
    <property type="match status" value="1"/>
</dbReference>
<dbReference type="GO" id="GO:0033768">
    <property type="term" value="C:SUMO-targeted ubiquitin ligase complex"/>
    <property type="evidence" value="ECO:0007669"/>
    <property type="project" value="TreeGrafter"/>
</dbReference>
<dbReference type="OrthoDB" id="6270329at2759"/>
<accession>A0A9W8B266</accession>
<dbReference type="GO" id="GO:0032183">
    <property type="term" value="F:SUMO binding"/>
    <property type="evidence" value="ECO:0007669"/>
    <property type="project" value="TreeGrafter"/>
</dbReference>
<comment type="caution">
    <text evidence="7">The sequence shown here is derived from an EMBL/GenBank/DDBJ whole genome shotgun (WGS) entry which is preliminary data.</text>
</comment>
<feature type="domain" description="RING-type" evidence="6">
    <location>
        <begin position="50"/>
        <end position="88"/>
    </location>
</feature>
<feature type="compositionally biased region" description="Low complexity" evidence="5">
    <location>
        <begin position="275"/>
        <end position="286"/>
    </location>
</feature>
<dbReference type="SUPFAM" id="SSF57850">
    <property type="entry name" value="RING/U-box"/>
    <property type="match status" value="1"/>
</dbReference>
<protein>
    <recommendedName>
        <fullName evidence="6">RING-type domain-containing protein</fullName>
    </recommendedName>
</protein>
<dbReference type="PROSITE" id="PS50089">
    <property type="entry name" value="ZF_RING_2"/>
    <property type="match status" value="1"/>
</dbReference>
<dbReference type="GO" id="GO:0061630">
    <property type="term" value="F:ubiquitin protein ligase activity"/>
    <property type="evidence" value="ECO:0007669"/>
    <property type="project" value="InterPro"/>
</dbReference>
<keyword evidence="1" id="KW-0479">Metal-binding</keyword>
<dbReference type="Proteomes" id="UP001151582">
    <property type="component" value="Unassembled WGS sequence"/>
</dbReference>
<dbReference type="InterPro" id="IPR001841">
    <property type="entry name" value="Znf_RING"/>
</dbReference>
<feature type="compositionally biased region" description="Polar residues" evidence="5">
    <location>
        <begin position="149"/>
        <end position="161"/>
    </location>
</feature>
<keyword evidence="2 4" id="KW-0863">Zinc-finger</keyword>
<dbReference type="InterPro" id="IPR049627">
    <property type="entry name" value="SLX8"/>
</dbReference>
<dbReference type="SMART" id="SM00184">
    <property type="entry name" value="RING"/>
    <property type="match status" value="1"/>
</dbReference>
<evidence type="ECO:0000256" key="4">
    <source>
        <dbReference type="PROSITE-ProRule" id="PRU00175"/>
    </source>
</evidence>
<dbReference type="GO" id="GO:0008270">
    <property type="term" value="F:zinc ion binding"/>
    <property type="evidence" value="ECO:0007669"/>
    <property type="project" value="UniProtKB-KW"/>
</dbReference>
<reference evidence="7" key="1">
    <citation type="submission" date="2022-07" db="EMBL/GenBank/DDBJ databases">
        <title>Phylogenomic reconstructions and comparative analyses of Kickxellomycotina fungi.</title>
        <authorList>
            <person name="Reynolds N.K."/>
            <person name="Stajich J.E."/>
            <person name="Barry K."/>
            <person name="Grigoriev I.V."/>
            <person name="Crous P."/>
            <person name="Smith M.E."/>
        </authorList>
    </citation>
    <scope>NUCLEOTIDE SEQUENCE</scope>
    <source>
        <strain evidence="7">RSA 567</strain>
    </source>
</reference>
<evidence type="ECO:0000256" key="3">
    <source>
        <dbReference type="ARBA" id="ARBA00022833"/>
    </source>
</evidence>
<feature type="region of interest" description="Disordered" evidence="5">
    <location>
        <begin position="132"/>
        <end position="208"/>
    </location>
</feature>